<name>C4GBH8_9FIRM</name>
<keyword evidence="1" id="KW-0812">Transmembrane</keyword>
<feature type="transmembrane region" description="Helical" evidence="1">
    <location>
        <begin position="6"/>
        <end position="25"/>
    </location>
</feature>
<dbReference type="Proteomes" id="UP000003494">
    <property type="component" value="Unassembled WGS sequence"/>
</dbReference>
<keyword evidence="3" id="KW-1185">Reference proteome</keyword>
<organism evidence="2 3">
    <name type="scientific">Shuttleworthella satelles DSM 14600</name>
    <dbReference type="NCBI Taxonomy" id="626523"/>
    <lineage>
        <taxon>Bacteria</taxon>
        <taxon>Bacillati</taxon>
        <taxon>Bacillota</taxon>
        <taxon>Clostridia</taxon>
        <taxon>Lachnospirales</taxon>
        <taxon>Lachnospiraceae</taxon>
        <taxon>Shuttleworthella</taxon>
    </lineage>
</organism>
<accession>C4GBH8</accession>
<dbReference type="EMBL" id="ACIP02000002">
    <property type="protein sequence ID" value="EEP28471.1"/>
    <property type="molecule type" value="Genomic_DNA"/>
</dbReference>
<comment type="caution">
    <text evidence="2">The sequence shown here is derived from an EMBL/GenBank/DDBJ whole genome shotgun (WGS) entry which is preliminary data.</text>
</comment>
<protein>
    <submittedName>
        <fullName evidence="2">Uncharacterized protein</fullName>
    </submittedName>
</protein>
<sequence>MDISPYRLNWIFPLIASIGYFPLTFQMDISPYRLKWIFPLISSKERISALSHEP</sequence>
<dbReference type="AlphaFoldDB" id="C4GBH8"/>
<gene>
    <name evidence="2" type="ORF">GCWU000342_01279</name>
</gene>
<reference evidence="2" key="1">
    <citation type="submission" date="2009-04" db="EMBL/GenBank/DDBJ databases">
        <authorList>
            <person name="Weinstock G."/>
            <person name="Sodergren E."/>
            <person name="Clifton S."/>
            <person name="Fulton L."/>
            <person name="Fulton B."/>
            <person name="Courtney L."/>
            <person name="Fronick C."/>
            <person name="Harrison M."/>
            <person name="Strong C."/>
            <person name="Farmer C."/>
            <person name="Delahaunty K."/>
            <person name="Markovic C."/>
            <person name="Hall O."/>
            <person name="Minx P."/>
            <person name="Tomlinson C."/>
            <person name="Mitreva M."/>
            <person name="Nelson J."/>
            <person name="Hou S."/>
            <person name="Wollam A."/>
            <person name="Pepin K.H."/>
            <person name="Johnson M."/>
            <person name="Bhonagiri V."/>
            <person name="Nash W.E."/>
            <person name="Warren W."/>
            <person name="Chinwalla A."/>
            <person name="Mardis E.R."/>
            <person name="Wilson R.K."/>
        </authorList>
    </citation>
    <scope>NUCLEOTIDE SEQUENCE [LARGE SCALE GENOMIC DNA]</scope>
    <source>
        <strain evidence="2">DSM 14600</strain>
    </source>
</reference>
<dbReference type="STRING" id="626523.GCWU000342_01279"/>
<keyword evidence="1" id="KW-1133">Transmembrane helix</keyword>
<evidence type="ECO:0000313" key="2">
    <source>
        <dbReference type="EMBL" id="EEP28471.1"/>
    </source>
</evidence>
<proteinExistence type="predicted"/>
<dbReference type="HOGENOM" id="CLU_3047986_0_0_9"/>
<evidence type="ECO:0000313" key="3">
    <source>
        <dbReference type="Proteomes" id="UP000003494"/>
    </source>
</evidence>
<evidence type="ECO:0000256" key="1">
    <source>
        <dbReference type="SAM" id="Phobius"/>
    </source>
</evidence>
<keyword evidence="1" id="KW-0472">Membrane</keyword>